<accession>A0ABQ9XG64</accession>
<sequence>MASEIPNCVVLPNDKLFMKLFHSSSGSSIVDGRESIPLILILPTILGISPSFSRSQVHWHFVNLRIQSPASVTSASIGKNERWLGDECCDEGL</sequence>
<evidence type="ECO:0000313" key="1">
    <source>
        <dbReference type="EMBL" id="KAK2950659.1"/>
    </source>
</evidence>
<keyword evidence="2" id="KW-1185">Reference proteome</keyword>
<comment type="caution">
    <text evidence="1">The sequence shown here is derived from an EMBL/GenBank/DDBJ whole genome shotgun (WGS) entry which is preliminary data.</text>
</comment>
<organism evidence="1 2">
    <name type="scientific">Blattamonas nauphoetae</name>
    <dbReference type="NCBI Taxonomy" id="2049346"/>
    <lineage>
        <taxon>Eukaryota</taxon>
        <taxon>Metamonada</taxon>
        <taxon>Preaxostyla</taxon>
        <taxon>Oxymonadida</taxon>
        <taxon>Blattamonas</taxon>
    </lineage>
</organism>
<dbReference type="Proteomes" id="UP001281761">
    <property type="component" value="Unassembled WGS sequence"/>
</dbReference>
<protein>
    <submittedName>
        <fullName evidence="1">Uncharacterized protein</fullName>
    </submittedName>
</protein>
<name>A0ABQ9XG64_9EUKA</name>
<evidence type="ECO:0000313" key="2">
    <source>
        <dbReference type="Proteomes" id="UP001281761"/>
    </source>
</evidence>
<proteinExistence type="predicted"/>
<reference evidence="1 2" key="1">
    <citation type="journal article" date="2022" name="bioRxiv">
        <title>Genomics of Preaxostyla Flagellates Illuminates Evolutionary Transitions and the Path Towards Mitochondrial Loss.</title>
        <authorList>
            <person name="Novak L.V.F."/>
            <person name="Treitli S.C."/>
            <person name="Pyrih J."/>
            <person name="Halakuc P."/>
            <person name="Pipaliya S.V."/>
            <person name="Vacek V."/>
            <person name="Brzon O."/>
            <person name="Soukal P."/>
            <person name="Eme L."/>
            <person name="Dacks J.B."/>
            <person name="Karnkowska A."/>
            <person name="Elias M."/>
            <person name="Hampl V."/>
        </authorList>
    </citation>
    <scope>NUCLEOTIDE SEQUENCE [LARGE SCALE GENOMIC DNA]</scope>
    <source>
        <strain evidence="1">NAU3</strain>
        <tissue evidence="1">Gut</tissue>
    </source>
</reference>
<dbReference type="EMBL" id="JARBJD010000131">
    <property type="protein sequence ID" value="KAK2950659.1"/>
    <property type="molecule type" value="Genomic_DNA"/>
</dbReference>
<gene>
    <name evidence="1" type="ORF">BLNAU_14330</name>
</gene>